<accession>A0A4S8IXH1</accession>
<comment type="caution">
    <text evidence="1">The sequence shown here is derived from an EMBL/GenBank/DDBJ whole genome shotgun (WGS) entry which is preliminary data.</text>
</comment>
<gene>
    <name evidence="1" type="ORF">C4D60_Mb10t12550</name>
</gene>
<reference evidence="1 2" key="1">
    <citation type="journal article" date="2019" name="Nat. Plants">
        <title>Genome sequencing of Musa balbisiana reveals subgenome evolution and function divergence in polyploid bananas.</title>
        <authorList>
            <person name="Yao X."/>
        </authorList>
    </citation>
    <scope>NUCLEOTIDE SEQUENCE [LARGE SCALE GENOMIC DNA]</scope>
    <source>
        <strain evidence="2">cv. DH-PKW</strain>
        <tissue evidence="1">Leaves</tissue>
    </source>
</reference>
<name>A0A4S8IXH1_MUSBA</name>
<dbReference type="Proteomes" id="UP000317650">
    <property type="component" value="Chromosome 10"/>
</dbReference>
<protein>
    <submittedName>
        <fullName evidence="1">Uncharacterized protein</fullName>
    </submittedName>
</protein>
<evidence type="ECO:0000313" key="1">
    <source>
        <dbReference type="EMBL" id="THU53259.1"/>
    </source>
</evidence>
<keyword evidence="2" id="KW-1185">Reference proteome</keyword>
<organism evidence="1 2">
    <name type="scientific">Musa balbisiana</name>
    <name type="common">Banana</name>
    <dbReference type="NCBI Taxonomy" id="52838"/>
    <lineage>
        <taxon>Eukaryota</taxon>
        <taxon>Viridiplantae</taxon>
        <taxon>Streptophyta</taxon>
        <taxon>Embryophyta</taxon>
        <taxon>Tracheophyta</taxon>
        <taxon>Spermatophyta</taxon>
        <taxon>Magnoliopsida</taxon>
        <taxon>Liliopsida</taxon>
        <taxon>Zingiberales</taxon>
        <taxon>Musaceae</taxon>
        <taxon>Musa</taxon>
    </lineage>
</organism>
<evidence type="ECO:0000313" key="2">
    <source>
        <dbReference type="Proteomes" id="UP000317650"/>
    </source>
</evidence>
<dbReference type="AlphaFoldDB" id="A0A4S8IXH1"/>
<proteinExistence type="predicted"/>
<sequence>MKSSSRHVFFVADDRTPNVLDLKSGVKSMSSWPLHEQLFIADNQMSNVVDLKCSGNAVYFFLHHALSEQQRSMSRLGESQVRDCVKWSSCSLVVQKVFIFINFKCPV</sequence>
<dbReference type="EMBL" id="PYDT01000008">
    <property type="protein sequence ID" value="THU53259.1"/>
    <property type="molecule type" value="Genomic_DNA"/>
</dbReference>